<protein>
    <submittedName>
        <fullName evidence="2">24430_t:CDS:1</fullName>
    </submittedName>
</protein>
<evidence type="ECO:0000256" key="1">
    <source>
        <dbReference type="SAM" id="MobiDB-lite"/>
    </source>
</evidence>
<name>A0A9N9I8D9_9GLOM</name>
<feature type="compositionally biased region" description="Basic and acidic residues" evidence="1">
    <location>
        <begin position="30"/>
        <end position="47"/>
    </location>
</feature>
<feature type="region of interest" description="Disordered" evidence="1">
    <location>
        <begin position="27"/>
        <end position="60"/>
    </location>
</feature>
<dbReference type="AlphaFoldDB" id="A0A9N9I8D9"/>
<comment type="caution">
    <text evidence="2">The sequence shown here is derived from an EMBL/GenBank/DDBJ whole genome shotgun (WGS) entry which is preliminary data.</text>
</comment>
<sequence>MSDIMELDSQKDEKAKADQHIAFIHYQKSANKDHDNGINTDKEEKSFEGPVKSTELNYVD</sequence>
<keyword evidence="3" id="KW-1185">Reference proteome</keyword>
<organism evidence="2 3">
    <name type="scientific">Dentiscutata erythropus</name>
    <dbReference type="NCBI Taxonomy" id="1348616"/>
    <lineage>
        <taxon>Eukaryota</taxon>
        <taxon>Fungi</taxon>
        <taxon>Fungi incertae sedis</taxon>
        <taxon>Mucoromycota</taxon>
        <taxon>Glomeromycotina</taxon>
        <taxon>Glomeromycetes</taxon>
        <taxon>Diversisporales</taxon>
        <taxon>Gigasporaceae</taxon>
        <taxon>Dentiscutata</taxon>
    </lineage>
</organism>
<accession>A0A9N9I8D9</accession>
<gene>
    <name evidence="2" type="ORF">DERYTH_LOCUS14586</name>
</gene>
<dbReference type="EMBL" id="CAJVPY010011105">
    <property type="protein sequence ID" value="CAG8724384.1"/>
    <property type="molecule type" value="Genomic_DNA"/>
</dbReference>
<evidence type="ECO:0000313" key="2">
    <source>
        <dbReference type="EMBL" id="CAG8724384.1"/>
    </source>
</evidence>
<dbReference type="Proteomes" id="UP000789405">
    <property type="component" value="Unassembled WGS sequence"/>
</dbReference>
<evidence type="ECO:0000313" key="3">
    <source>
        <dbReference type="Proteomes" id="UP000789405"/>
    </source>
</evidence>
<proteinExistence type="predicted"/>
<reference evidence="2" key="1">
    <citation type="submission" date="2021-06" db="EMBL/GenBank/DDBJ databases">
        <authorList>
            <person name="Kallberg Y."/>
            <person name="Tangrot J."/>
            <person name="Rosling A."/>
        </authorList>
    </citation>
    <scope>NUCLEOTIDE SEQUENCE</scope>
    <source>
        <strain evidence="2">MA453B</strain>
    </source>
</reference>